<evidence type="ECO:0000313" key="2">
    <source>
        <dbReference type="EMBL" id="ROV99286.1"/>
    </source>
</evidence>
<dbReference type="Gene3D" id="3.40.630.30">
    <property type="match status" value="1"/>
</dbReference>
<sequence length="216" mass="24724">MTAPPAPQLLRMEDADLEEAARMEIWGNPVDDMQKIILGRERTPAGLARLVERHRKTFRDDPRATFLKVVDPTTGNMMAWAVWSFNPALMGEELARGPELPEWPLPQFYLPYLKFRHEHLNGRPYYLKPLVVLGMIVTAPEYRRRGAAGLLVQWGLDKADEDGVEIYLEASVAGRPMYEKFGLRVLKAIDFDMTQLGYEGVDTHICMWRPIRGQDA</sequence>
<dbReference type="SUPFAM" id="SSF55729">
    <property type="entry name" value="Acyl-CoA N-acyltransferases (Nat)"/>
    <property type="match status" value="1"/>
</dbReference>
<name>A0A423W7I6_CYTCH</name>
<organism evidence="2 3">
    <name type="scientific">Cytospora chrysosperma</name>
    <name type="common">Cytospora canker fungus</name>
    <name type="synonym">Sphaeria chrysosperma</name>
    <dbReference type="NCBI Taxonomy" id="252740"/>
    <lineage>
        <taxon>Eukaryota</taxon>
        <taxon>Fungi</taxon>
        <taxon>Dikarya</taxon>
        <taxon>Ascomycota</taxon>
        <taxon>Pezizomycotina</taxon>
        <taxon>Sordariomycetes</taxon>
        <taxon>Sordariomycetidae</taxon>
        <taxon>Diaporthales</taxon>
        <taxon>Cytosporaceae</taxon>
        <taxon>Cytospora</taxon>
    </lineage>
</organism>
<dbReference type="EMBL" id="LJZO01000011">
    <property type="protein sequence ID" value="ROV99286.1"/>
    <property type="molecule type" value="Genomic_DNA"/>
</dbReference>
<dbReference type="OrthoDB" id="2115692at2759"/>
<comment type="caution">
    <text evidence="2">The sequence shown here is derived from an EMBL/GenBank/DDBJ whole genome shotgun (WGS) entry which is preliminary data.</text>
</comment>
<dbReference type="Proteomes" id="UP000284375">
    <property type="component" value="Unassembled WGS sequence"/>
</dbReference>
<dbReference type="InterPro" id="IPR000182">
    <property type="entry name" value="GNAT_dom"/>
</dbReference>
<dbReference type="InterPro" id="IPR052523">
    <property type="entry name" value="Trichothecene_AcTrans"/>
</dbReference>
<dbReference type="Pfam" id="PF00583">
    <property type="entry name" value="Acetyltransf_1"/>
    <property type="match status" value="1"/>
</dbReference>
<gene>
    <name evidence="2" type="ORF">VSDG_03944</name>
</gene>
<dbReference type="PANTHER" id="PTHR42791">
    <property type="entry name" value="GNAT FAMILY ACETYLTRANSFERASE"/>
    <property type="match status" value="1"/>
</dbReference>
<feature type="domain" description="N-acetyltransferase" evidence="1">
    <location>
        <begin position="37"/>
        <end position="212"/>
    </location>
</feature>
<dbReference type="AlphaFoldDB" id="A0A423W7I6"/>
<keyword evidence="3" id="KW-1185">Reference proteome</keyword>
<evidence type="ECO:0000259" key="1">
    <source>
        <dbReference type="PROSITE" id="PS51186"/>
    </source>
</evidence>
<dbReference type="InterPro" id="IPR016181">
    <property type="entry name" value="Acyl_CoA_acyltransferase"/>
</dbReference>
<reference evidence="2 3" key="1">
    <citation type="submission" date="2015-09" db="EMBL/GenBank/DDBJ databases">
        <title>Host preference determinants of Valsa canker pathogens revealed by comparative genomics.</title>
        <authorList>
            <person name="Yin Z."/>
            <person name="Huang L."/>
        </authorList>
    </citation>
    <scope>NUCLEOTIDE SEQUENCE [LARGE SCALE GENOMIC DNA]</scope>
    <source>
        <strain evidence="2 3">YSFL</strain>
    </source>
</reference>
<accession>A0A423W7I6</accession>
<dbReference type="STRING" id="252740.A0A423W7I6"/>
<dbReference type="PANTHER" id="PTHR42791:SF14">
    <property type="entry name" value="N-ACETYLTRANSFERASE DOMAIN-CONTAINING PROTEIN"/>
    <property type="match status" value="1"/>
</dbReference>
<evidence type="ECO:0000313" key="3">
    <source>
        <dbReference type="Proteomes" id="UP000284375"/>
    </source>
</evidence>
<dbReference type="PROSITE" id="PS51186">
    <property type="entry name" value="GNAT"/>
    <property type="match status" value="1"/>
</dbReference>
<dbReference type="GO" id="GO:0016747">
    <property type="term" value="F:acyltransferase activity, transferring groups other than amino-acyl groups"/>
    <property type="evidence" value="ECO:0007669"/>
    <property type="project" value="InterPro"/>
</dbReference>
<dbReference type="CDD" id="cd04301">
    <property type="entry name" value="NAT_SF"/>
    <property type="match status" value="1"/>
</dbReference>
<proteinExistence type="predicted"/>
<protein>
    <recommendedName>
        <fullName evidence="1">N-acetyltransferase domain-containing protein</fullName>
    </recommendedName>
</protein>